<evidence type="ECO:0000259" key="1">
    <source>
        <dbReference type="PROSITE" id="PS51208"/>
    </source>
</evidence>
<proteinExistence type="predicted"/>
<reference evidence="2 3" key="1">
    <citation type="submission" date="2019-07" db="EMBL/GenBank/DDBJ databases">
        <title>Whole genome shotgun sequence of Microvirga aerophila NBRC 106136.</title>
        <authorList>
            <person name="Hosoyama A."/>
            <person name="Uohara A."/>
            <person name="Ohji S."/>
            <person name="Ichikawa N."/>
        </authorList>
    </citation>
    <scope>NUCLEOTIDE SEQUENCE [LARGE SCALE GENOMIC DNA]</scope>
    <source>
        <strain evidence="2 3">NBRC 106136</strain>
    </source>
</reference>
<dbReference type="PROSITE" id="PS51208">
    <property type="entry name" value="AUTOTRANSPORTER"/>
    <property type="match status" value="1"/>
</dbReference>
<feature type="domain" description="Autotransporter" evidence="1">
    <location>
        <begin position="589"/>
        <end position="867"/>
    </location>
</feature>
<sequence length="867" mass="88499">MTCSGTSTAVDAPLARAVSGEMITNTGEASVSGTASSGFLGTGNGVTLTNDGRLTTSGNSVDALEALGHDSIIVNNGFVSTQGNSADALRAIGDRNQLTNTGEVRTTAGSSARGMVAEGAGNTLTNRGSIITTGSGAEGMNGDGNDNTVVNHGQISTSGAVANGIRARGNQNTILNTGTVKTTGLEARGIKVDGGTGTTIVNRGTVTTEGQAAYGVWVASQTGQTARLVNEAGGVIESRQEQTLHFDSGNETVENFGRLTNFSGGAAADLGAGDDSFLIGSTSQIDGFVDASVGTDTFALGGATDASLDVSKIGSGAQYRNFENYEKVGSSTWTTTGTNNAAMPWAIREGALMVVGSMGGSNMTVFSGATLGGNGTVGSISARSGSTLTPGVGGIGVLTANGNVLIANGVNYRVDLNPGLQSDRIVAKGSATVEGGTVQVSAVPGDYRPGSRWTILTADGGVTGQFSNATTNLALFKPVLTKDGNNIYLSLPITTENMPADRPIIEPYFPVTTEELPRVLDLTSGEANVSATGVILAHEDLFRAAVLCRMRCSMGGLPTFTALDGVTMEYAADMPTRKAPAPAVVLPQQSRADWAIWGKAIGSWGSTDATSTTAAIDRTTGGLVFGVDTGFGTPYRFGIAAGYFSSGFNAASLSSMGEVESVYVGAYGAASFGALNLRGGVSYGHHEVDMHRNIVFTGFSGTAASGSSTESFQAFGELGYAFALNSNVTLEPFVGLAHVHIGSRGIVEEGSAVAVMGEAHSFDPTYSTLGARIIATMPTSAGLLTFKGLLGWRHAFGDTVPEATFSYVSGSTPFLISGAPIDTDSLIAEAGLNWAVSERVTLGVAYTGAIGDRNQEHTLRGSLSVRF</sequence>
<dbReference type="Pfam" id="PF03797">
    <property type="entry name" value="Autotransporter"/>
    <property type="match status" value="1"/>
</dbReference>
<dbReference type="SUPFAM" id="SSF103515">
    <property type="entry name" value="Autotransporter"/>
    <property type="match status" value="1"/>
</dbReference>
<evidence type="ECO:0000313" key="2">
    <source>
        <dbReference type="EMBL" id="GEO14549.1"/>
    </source>
</evidence>
<dbReference type="Gene3D" id="2.40.128.130">
    <property type="entry name" value="Autotransporter beta-domain"/>
    <property type="match status" value="1"/>
</dbReference>
<dbReference type="SMART" id="SM00869">
    <property type="entry name" value="Autotransporter"/>
    <property type="match status" value="1"/>
</dbReference>
<evidence type="ECO:0000313" key="3">
    <source>
        <dbReference type="Proteomes" id="UP000321085"/>
    </source>
</evidence>
<dbReference type="InterPro" id="IPR011050">
    <property type="entry name" value="Pectin_lyase_fold/virulence"/>
</dbReference>
<protein>
    <recommendedName>
        <fullName evidence="1">Autotransporter domain-containing protein</fullName>
    </recommendedName>
</protein>
<dbReference type="InterPro" id="IPR036709">
    <property type="entry name" value="Autotransporte_beta_dom_sf"/>
</dbReference>
<dbReference type="SUPFAM" id="SSF51126">
    <property type="entry name" value="Pectin lyase-like"/>
    <property type="match status" value="1"/>
</dbReference>
<name>A0A512BRB7_9HYPH</name>
<dbReference type="Proteomes" id="UP000321085">
    <property type="component" value="Unassembled WGS sequence"/>
</dbReference>
<dbReference type="EMBL" id="BJYU01000025">
    <property type="protein sequence ID" value="GEO14549.1"/>
    <property type="molecule type" value="Genomic_DNA"/>
</dbReference>
<gene>
    <name evidence="2" type="ORF">MAE02_22450</name>
</gene>
<comment type="caution">
    <text evidence="2">The sequence shown here is derived from an EMBL/GenBank/DDBJ whole genome shotgun (WGS) entry which is preliminary data.</text>
</comment>
<dbReference type="AlphaFoldDB" id="A0A512BRB7"/>
<accession>A0A512BRB7</accession>
<dbReference type="InterPro" id="IPR005546">
    <property type="entry name" value="Autotransporte_beta"/>
</dbReference>
<organism evidence="2 3">
    <name type="scientific">Microvirga aerophila</name>
    <dbReference type="NCBI Taxonomy" id="670291"/>
    <lineage>
        <taxon>Bacteria</taxon>
        <taxon>Pseudomonadati</taxon>
        <taxon>Pseudomonadota</taxon>
        <taxon>Alphaproteobacteria</taxon>
        <taxon>Hyphomicrobiales</taxon>
        <taxon>Methylobacteriaceae</taxon>
        <taxon>Microvirga</taxon>
    </lineage>
</organism>
<keyword evidence="3" id="KW-1185">Reference proteome</keyword>